<dbReference type="Gene3D" id="3.30.70.2080">
    <property type="match status" value="1"/>
</dbReference>
<reference evidence="10 11" key="1">
    <citation type="submission" date="2018-03" db="EMBL/GenBank/DDBJ databases">
        <title>Genomic Encyclopedia of Archaeal and Bacterial Type Strains, Phase II (KMG-II): from individual species to whole genera.</title>
        <authorList>
            <person name="Goeker M."/>
        </authorList>
    </citation>
    <scope>NUCLEOTIDE SEQUENCE [LARGE SCALE GENOMIC DNA]</scope>
    <source>
        <strain evidence="10 11">DSM 17586</strain>
    </source>
</reference>
<evidence type="ECO:0000259" key="9">
    <source>
        <dbReference type="Pfam" id="PF16733"/>
    </source>
</evidence>
<feature type="transmembrane region" description="Helical" evidence="7">
    <location>
        <begin position="218"/>
        <end position="235"/>
    </location>
</feature>
<evidence type="ECO:0000256" key="6">
    <source>
        <dbReference type="ARBA" id="ARBA00023136"/>
    </source>
</evidence>
<dbReference type="Pfam" id="PF16733">
    <property type="entry name" value="NRho"/>
    <property type="match status" value="1"/>
</dbReference>
<evidence type="ECO:0000313" key="10">
    <source>
        <dbReference type="EMBL" id="PSL13226.1"/>
    </source>
</evidence>
<evidence type="ECO:0000313" key="11">
    <source>
        <dbReference type="Proteomes" id="UP000242133"/>
    </source>
</evidence>
<dbReference type="PANTHER" id="PTHR43066">
    <property type="entry name" value="RHOMBOID-RELATED PROTEIN"/>
    <property type="match status" value="1"/>
</dbReference>
<dbReference type="InterPro" id="IPR031976">
    <property type="entry name" value="NRho"/>
</dbReference>
<evidence type="ECO:0000256" key="4">
    <source>
        <dbReference type="ARBA" id="ARBA00022692"/>
    </source>
</evidence>
<dbReference type="GO" id="GO:0016020">
    <property type="term" value="C:membrane"/>
    <property type="evidence" value="ECO:0007669"/>
    <property type="project" value="UniProtKB-SubCell"/>
</dbReference>
<evidence type="ECO:0000259" key="8">
    <source>
        <dbReference type="Pfam" id="PF01694"/>
    </source>
</evidence>
<evidence type="ECO:0000256" key="2">
    <source>
        <dbReference type="ARBA" id="ARBA00022475"/>
    </source>
</evidence>
<name>A0A2P8EUT3_9GAMM</name>
<dbReference type="InterPro" id="IPR022764">
    <property type="entry name" value="Peptidase_S54_rhomboid_dom"/>
</dbReference>
<proteinExistence type="predicted"/>
<dbReference type="AlphaFoldDB" id="A0A2P8EUT3"/>
<dbReference type="Pfam" id="PF01694">
    <property type="entry name" value="Rhomboid"/>
    <property type="match status" value="1"/>
</dbReference>
<dbReference type="Proteomes" id="UP000242133">
    <property type="component" value="Unassembled WGS sequence"/>
</dbReference>
<feature type="transmembrane region" description="Helical" evidence="7">
    <location>
        <begin position="194"/>
        <end position="212"/>
    </location>
</feature>
<keyword evidence="2" id="KW-1003">Cell membrane</keyword>
<dbReference type="Gene3D" id="1.20.1540.10">
    <property type="entry name" value="Rhomboid-like"/>
    <property type="match status" value="1"/>
</dbReference>
<evidence type="ECO:0000256" key="7">
    <source>
        <dbReference type="SAM" id="Phobius"/>
    </source>
</evidence>
<comment type="caution">
    <text evidence="10">The sequence shown here is derived from an EMBL/GenBank/DDBJ whole genome shotgun (WGS) entry which is preliminary data.</text>
</comment>
<sequence length="302" mass="33577">MGRCGSRGSFGHCGSGCVVIPVLEVPLQEDLTAFTAFLWEHSVPHRVVEEDVRQVVWVAESVDPARVQDIYRFWRDGGDLARIQLHSARQKRLIRAIDWRTLPITLGLIVLSFVCSFVIGFGSDMEAMAWLSFTPFEVRGDRLLYQHLGQMLISGEIWRLVTPMFMHFSVLHILFNLLWVWIVGSRMEPVQGSVSLLGLVLFSALSSNLAQYLVSGPMFGGMSGVVFALLGYSWLWDKRGGQPRIGLPPALMGMMLFWLALGFTGVLEGVGLGAIANTAHLVGLLAGLCWLPAGRWLNRHSR</sequence>
<feature type="transmembrane region" description="Helical" evidence="7">
    <location>
        <begin position="101"/>
        <end position="122"/>
    </location>
</feature>
<feature type="transmembrane region" description="Helical" evidence="7">
    <location>
        <begin position="247"/>
        <end position="266"/>
    </location>
</feature>
<dbReference type="InterPro" id="IPR038244">
    <property type="entry name" value="NRho_sf"/>
</dbReference>
<dbReference type="InterPro" id="IPR035952">
    <property type="entry name" value="Rhomboid-like_sf"/>
</dbReference>
<feature type="transmembrane region" description="Helical" evidence="7">
    <location>
        <begin position="164"/>
        <end position="182"/>
    </location>
</feature>
<feature type="transmembrane region" description="Helical" evidence="7">
    <location>
        <begin position="272"/>
        <end position="293"/>
    </location>
</feature>
<dbReference type="GO" id="GO:0004252">
    <property type="term" value="F:serine-type endopeptidase activity"/>
    <property type="evidence" value="ECO:0007669"/>
    <property type="project" value="InterPro"/>
</dbReference>
<keyword evidence="11" id="KW-1185">Reference proteome</keyword>
<evidence type="ECO:0000256" key="1">
    <source>
        <dbReference type="ARBA" id="ARBA00004141"/>
    </source>
</evidence>
<keyword evidence="5 7" id="KW-1133">Transmembrane helix</keyword>
<evidence type="ECO:0000256" key="5">
    <source>
        <dbReference type="ARBA" id="ARBA00022989"/>
    </source>
</evidence>
<feature type="domain" description="Rhomboid protease N-terminal" evidence="9">
    <location>
        <begin position="20"/>
        <end position="79"/>
    </location>
</feature>
<organism evidence="10 11">
    <name type="scientific">Marinobacterium halophilum</name>
    <dbReference type="NCBI Taxonomy" id="267374"/>
    <lineage>
        <taxon>Bacteria</taxon>
        <taxon>Pseudomonadati</taxon>
        <taxon>Pseudomonadota</taxon>
        <taxon>Gammaproteobacteria</taxon>
        <taxon>Oceanospirillales</taxon>
        <taxon>Oceanospirillaceae</taxon>
        <taxon>Marinobacterium</taxon>
    </lineage>
</organism>
<dbReference type="SUPFAM" id="SSF144091">
    <property type="entry name" value="Rhomboid-like"/>
    <property type="match status" value="1"/>
</dbReference>
<dbReference type="EMBL" id="PYGI01000013">
    <property type="protein sequence ID" value="PSL13226.1"/>
    <property type="molecule type" value="Genomic_DNA"/>
</dbReference>
<keyword evidence="4 7" id="KW-0812">Transmembrane</keyword>
<gene>
    <name evidence="10" type="ORF">CLV44_11364</name>
</gene>
<keyword evidence="3" id="KW-0997">Cell inner membrane</keyword>
<comment type="subcellular location">
    <subcellularLocation>
        <location evidence="1">Membrane</location>
        <topology evidence="1">Multi-pass membrane protein</topology>
    </subcellularLocation>
</comment>
<evidence type="ECO:0000256" key="3">
    <source>
        <dbReference type="ARBA" id="ARBA00022519"/>
    </source>
</evidence>
<accession>A0A2P8EUT3</accession>
<dbReference type="PANTHER" id="PTHR43066:SF26">
    <property type="entry name" value="RHOMBOID PROTEASE GLPG"/>
    <property type="match status" value="1"/>
</dbReference>
<protein>
    <submittedName>
        <fullName evidence="10">GlpG protein</fullName>
    </submittedName>
</protein>
<keyword evidence="6 7" id="KW-0472">Membrane</keyword>
<feature type="domain" description="Peptidase S54 rhomboid" evidence="8">
    <location>
        <begin position="155"/>
        <end position="290"/>
    </location>
</feature>